<reference evidence="1" key="1">
    <citation type="journal article" date="2020" name="Stud. Mycol.">
        <title>101 Dothideomycetes genomes: a test case for predicting lifestyles and emergence of pathogens.</title>
        <authorList>
            <person name="Haridas S."/>
            <person name="Albert R."/>
            <person name="Binder M."/>
            <person name="Bloem J."/>
            <person name="Labutti K."/>
            <person name="Salamov A."/>
            <person name="Andreopoulos B."/>
            <person name="Baker S."/>
            <person name="Barry K."/>
            <person name="Bills G."/>
            <person name="Bluhm B."/>
            <person name="Cannon C."/>
            <person name="Castanera R."/>
            <person name="Culley D."/>
            <person name="Daum C."/>
            <person name="Ezra D."/>
            <person name="Gonzalez J."/>
            <person name="Henrissat B."/>
            <person name="Kuo A."/>
            <person name="Liang C."/>
            <person name="Lipzen A."/>
            <person name="Lutzoni F."/>
            <person name="Magnuson J."/>
            <person name="Mondo S."/>
            <person name="Nolan M."/>
            <person name="Ohm R."/>
            <person name="Pangilinan J."/>
            <person name="Park H.-J."/>
            <person name="Ramirez L."/>
            <person name="Alfaro M."/>
            <person name="Sun H."/>
            <person name="Tritt A."/>
            <person name="Yoshinaga Y."/>
            <person name="Zwiers L.-H."/>
            <person name="Turgeon B."/>
            <person name="Goodwin S."/>
            <person name="Spatafora J."/>
            <person name="Crous P."/>
            <person name="Grigoriev I."/>
        </authorList>
    </citation>
    <scope>NUCLEOTIDE SEQUENCE</scope>
    <source>
        <strain evidence="1">CBS 525.71</strain>
    </source>
</reference>
<evidence type="ECO:0000313" key="1">
    <source>
        <dbReference type="EMBL" id="KAF2629137.1"/>
    </source>
</evidence>
<protein>
    <submittedName>
        <fullName evidence="1">Ankyrin</fullName>
    </submittedName>
</protein>
<dbReference type="Proteomes" id="UP000799754">
    <property type="component" value="Unassembled WGS sequence"/>
</dbReference>
<name>A0ACB6S7M7_9PLEO</name>
<keyword evidence="2" id="KW-1185">Reference proteome</keyword>
<sequence length="347" mass="38483">MDSAPQPLENELHTVFNWWNSARTRDTTALETLLEAGFKIDSRARDQSTAPHCAAYAGQIAVVEFLLYKDAQLNLSNMRGETPLSGAAIGGNPDCILALLRAGACVRYFRPREDTPKLCFVGHVVRIGDTSLVESIVKSDTPQINTHGASKTYAFAVAAAKIGQMSFLRLISDTDRAVFRNRRYGQQRPVYYAVSCGQVEAVRMLLAPVPYEIRETAASLGLGSLTQLAAQKGYLDILEILLEHGAEGLDSQCSYRRPVTALHLARREGHTEIEDPLIAYGATEYKLKEGIQESRPDQVRIEPERSIGDMASEMQEQDDTDINSDLEAPRSEIHPLFYRAFDCLSVF</sequence>
<accession>A0ACB6S7M7</accession>
<evidence type="ECO:0000313" key="2">
    <source>
        <dbReference type="Proteomes" id="UP000799754"/>
    </source>
</evidence>
<proteinExistence type="predicted"/>
<gene>
    <name evidence="1" type="ORF">BU25DRAFT_27324</name>
</gene>
<organism evidence="1 2">
    <name type="scientific">Macroventuria anomochaeta</name>
    <dbReference type="NCBI Taxonomy" id="301207"/>
    <lineage>
        <taxon>Eukaryota</taxon>
        <taxon>Fungi</taxon>
        <taxon>Dikarya</taxon>
        <taxon>Ascomycota</taxon>
        <taxon>Pezizomycotina</taxon>
        <taxon>Dothideomycetes</taxon>
        <taxon>Pleosporomycetidae</taxon>
        <taxon>Pleosporales</taxon>
        <taxon>Pleosporineae</taxon>
        <taxon>Didymellaceae</taxon>
        <taxon>Macroventuria</taxon>
    </lineage>
</organism>
<comment type="caution">
    <text evidence="1">The sequence shown here is derived from an EMBL/GenBank/DDBJ whole genome shotgun (WGS) entry which is preliminary data.</text>
</comment>
<dbReference type="EMBL" id="MU006711">
    <property type="protein sequence ID" value="KAF2629137.1"/>
    <property type="molecule type" value="Genomic_DNA"/>
</dbReference>